<name>A0A2K4AFE7_9STAP</name>
<dbReference type="Proteomes" id="UP000236395">
    <property type="component" value="Unassembled WGS sequence"/>
</dbReference>
<sequence>PNIEAGEKSAYNNVQVGVGRRNEFCENIISVPLPSNFSNKLNLNDHLYRKYFDFIMRLCKKKRVSLGI</sequence>
<dbReference type="EMBL" id="PPQS01000047">
    <property type="protein sequence ID" value="PNZ48668.1"/>
    <property type="molecule type" value="Genomic_DNA"/>
</dbReference>
<proteinExistence type="predicted"/>
<protein>
    <submittedName>
        <fullName evidence="1">Uncharacterized protein</fullName>
    </submittedName>
</protein>
<reference evidence="1 2" key="1">
    <citation type="submission" date="2017-08" db="EMBL/GenBank/DDBJ databases">
        <title>Draft genome sequences of 64 type strains of genus Staph aureus.</title>
        <authorList>
            <person name="Cole K."/>
            <person name="Golubchik T."/>
            <person name="Russell J."/>
            <person name="Foster D."/>
            <person name="Llewelyn M."/>
            <person name="Wilson D."/>
            <person name="Crook D."/>
            <person name="Paul J."/>
        </authorList>
    </citation>
    <scope>NUCLEOTIDE SEQUENCE [LARGE SCALE GENOMIC DNA]</scope>
    <source>
        <strain evidence="1 2">DSM 28300</strain>
    </source>
</reference>
<evidence type="ECO:0000313" key="2">
    <source>
        <dbReference type="Proteomes" id="UP000236395"/>
    </source>
</evidence>
<dbReference type="AlphaFoldDB" id="A0A2K4AFE7"/>
<feature type="non-terminal residue" evidence="1">
    <location>
        <position position="1"/>
    </location>
</feature>
<organism evidence="1 2">
    <name type="scientific">Staphylococcus schweitzeri</name>
    <dbReference type="NCBI Taxonomy" id="1654388"/>
    <lineage>
        <taxon>Bacteria</taxon>
        <taxon>Bacillati</taxon>
        <taxon>Bacillota</taxon>
        <taxon>Bacilli</taxon>
        <taxon>Bacillales</taxon>
        <taxon>Staphylococcaceae</taxon>
        <taxon>Staphylococcus</taxon>
    </lineage>
</organism>
<evidence type="ECO:0000313" key="1">
    <source>
        <dbReference type="EMBL" id="PNZ48668.1"/>
    </source>
</evidence>
<gene>
    <name evidence="1" type="ORF">CD116_11195</name>
</gene>
<comment type="caution">
    <text evidence="1">The sequence shown here is derived from an EMBL/GenBank/DDBJ whole genome shotgun (WGS) entry which is preliminary data.</text>
</comment>
<dbReference type="RefSeq" id="WP_206168532.1">
    <property type="nucleotide sequence ID" value="NZ_PPQS01000047.1"/>
</dbReference>
<accession>A0A2K4AFE7</accession>